<dbReference type="EMBL" id="NAJP01000002">
    <property type="protein sequence ID" value="TKA49179.1"/>
    <property type="molecule type" value="Genomic_DNA"/>
</dbReference>
<dbReference type="Gene3D" id="2.120.10.70">
    <property type="entry name" value="Fucose-specific lectin"/>
    <property type="match status" value="1"/>
</dbReference>
<protein>
    <recommendedName>
        <fullName evidence="3">Fucose-specific lectin</fullName>
    </recommendedName>
</protein>
<comment type="caution">
    <text evidence="1">The sequence shown here is derived from an EMBL/GenBank/DDBJ whole genome shotgun (WGS) entry which is preliminary data.</text>
</comment>
<evidence type="ECO:0008006" key="3">
    <source>
        <dbReference type="Google" id="ProtNLM"/>
    </source>
</evidence>
<evidence type="ECO:0000313" key="1">
    <source>
        <dbReference type="EMBL" id="TKA49179.1"/>
    </source>
</evidence>
<organism evidence="1 2">
    <name type="scientific">Friedmanniomyces endolithicus</name>
    <dbReference type="NCBI Taxonomy" id="329885"/>
    <lineage>
        <taxon>Eukaryota</taxon>
        <taxon>Fungi</taxon>
        <taxon>Dikarya</taxon>
        <taxon>Ascomycota</taxon>
        <taxon>Pezizomycotina</taxon>
        <taxon>Dothideomycetes</taxon>
        <taxon>Dothideomycetidae</taxon>
        <taxon>Mycosphaerellales</taxon>
        <taxon>Teratosphaeriaceae</taxon>
        <taxon>Friedmanniomyces</taxon>
    </lineage>
</organism>
<reference evidence="1 2" key="1">
    <citation type="submission" date="2017-03" db="EMBL/GenBank/DDBJ databases">
        <title>Genomes of endolithic fungi from Antarctica.</title>
        <authorList>
            <person name="Coleine C."/>
            <person name="Masonjones S."/>
            <person name="Stajich J.E."/>
        </authorList>
    </citation>
    <scope>NUCLEOTIDE SEQUENCE [LARGE SCALE GENOMIC DNA]</scope>
    <source>
        <strain evidence="1 2">CCFEE 5311</strain>
    </source>
</reference>
<dbReference type="AlphaFoldDB" id="A0A4V5N9W0"/>
<gene>
    <name evidence="1" type="ORF">B0A54_01255</name>
</gene>
<evidence type="ECO:0000313" key="2">
    <source>
        <dbReference type="Proteomes" id="UP000310066"/>
    </source>
</evidence>
<sequence length="189" mass="20772">MNGIRVYYGSISGYVQEVAYQFNNTALGWNELYSFPQSDANSGVACVVYDNAQNQDQFVNVYMRNTSGIVVQNYYDFVANDGWSLGPETSTNLTIASGTALAACNDDSQSEYIHFQLTNGTIMRGMVDPSGSVFEQYNLLQTATTNSKLAATYVDGGAMLMFQNDTNTSSMWLVDTSQRMVSILNEAIP</sequence>
<dbReference type="SUPFAM" id="SSF89372">
    <property type="entry name" value="Fucose-specific lectin"/>
    <property type="match status" value="1"/>
</dbReference>
<proteinExistence type="predicted"/>
<name>A0A4V5N9W0_9PEZI</name>
<accession>A0A4V5N9W0</accession>
<dbReference type="OrthoDB" id="3923199at2759"/>
<dbReference type="Proteomes" id="UP000310066">
    <property type="component" value="Unassembled WGS sequence"/>
</dbReference>